<dbReference type="Proteomes" id="UP000290849">
    <property type="component" value="Unassembled WGS sequence"/>
</dbReference>
<keyword evidence="3" id="KW-0812">Transmembrane</keyword>
<name>A0A4Q1HGM4_9BURK</name>
<organism evidence="4 5">
    <name type="scientific">Achromobacter aloeverae</name>
    <dbReference type="NCBI Taxonomy" id="1750518"/>
    <lineage>
        <taxon>Bacteria</taxon>
        <taxon>Pseudomonadati</taxon>
        <taxon>Pseudomonadota</taxon>
        <taxon>Betaproteobacteria</taxon>
        <taxon>Burkholderiales</taxon>
        <taxon>Alcaligenaceae</taxon>
        <taxon>Achromobacter</taxon>
    </lineage>
</organism>
<reference evidence="4 5" key="1">
    <citation type="journal article" date="2017" name="Int. J. Syst. Evol. Microbiol.">
        <title>Achromobacter aloeverae sp. nov., isolated from the root of Aloe vera (L.) Burm.f.</title>
        <authorList>
            <person name="Kuncharoen N."/>
            <person name="Muramatsu Y."/>
            <person name="Shibata C."/>
            <person name="Kamakura Y."/>
            <person name="Nakagawa Y."/>
            <person name="Tanasupawat S."/>
        </authorList>
    </citation>
    <scope>NUCLEOTIDE SEQUENCE [LARGE SCALE GENOMIC DNA]</scope>
    <source>
        <strain evidence="4 5">AVA-1</strain>
    </source>
</reference>
<dbReference type="SUPFAM" id="SSF53850">
    <property type="entry name" value="Periplasmic binding protein-like II"/>
    <property type="match status" value="1"/>
</dbReference>
<dbReference type="CDD" id="cd07012">
    <property type="entry name" value="PBP2_Bug_TTT"/>
    <property type="match status" value="1"/>
</dbReference>
<comment type="caution">
    <text evidence="4">The sequence shown here is derived from an EMBL/GenBank/DDBJ whole genome shotgun (WGS) entry which is preliminary data.</text>
</comment>
<accession>A0A4Q1HGM4</accession>
<feature type="region of interest" description="Disordered" evidence="2">
    <location>
        <begin position="1"/>
        <end position="32"/>
    </location>
</feature>
<protein>
    <submittedName>
        <fullName evidence="4">Tripartite tricarboxylate transporter substrate binding protein</fullName>
    </submittedName>
</protein>
<dbReference type="Gene3D" id="3.40.190.10">
    <property type="entry name" value="Periplasmic binding protein-like II"/>
    <property type="match status" value="1"/>
</dbReference>
<dbReference type="EMBL" id="PYAL01000007">
    <property type="protein sequence ID" value="RXN85267.1"/>
    <property type="molecule type" value="Genomic_DNA"/>
</dbReference>
<evidence type="ECO:0000256" key="2">
    <source>
        <dbReference type="SAM" id="MobiDB-lite"/>
    </source>
</evidence>
<dbReference type="Gene3D" id="3.40.190.150">
    <property type="entry name" value="Bordetella uptake gene, domain 1"/>
    <property type="match status" value="1"/>
</dbReference>
<feature type="compositionally biased region" description="Basic and acidic residues" evidence="2">
    <location>
        <begin position="1"/>
        <end position="10"/>
    </location>
</feature>
<sequence>MKNHKTDDAAHGAQEIAGPADADAYPTPVASSPGRRRILRRAAMAMLLPALPVASGISGVALGAERFPARPIRMVVGFPPGQTSDVIARAYAAALQQILKTPVIVDNKAGANGIVAAQFVKGAEPDGYTLLFGTSGQMVINPALYAHLSYDTAKDFAPVAPIARGRLFLVVNNDLPVRSLPELLAYAKAHPGTLRFGSGGIGITSHLAMEMLKSATGLDAFHVPYKGSPAALNGLIGGDVQILFDSGGSLLPLVNAGKVRAIAVSTLDRYPAIPDLKTVAEQGVPDFQVYAWNAVLAPRGTPTEVVGTLAAAFAQAARQGVVTQSLAAAAHDPLPIEAGALNRFIQTETTRWQQAVTAAGIKPE</sequence>
<keyword evidence="5" id="KW-1185">Reference proteome</keyword>
<evidence type="ECO:0000256" key="3">
    <source>
        <dbReference type="SAM" id="Phobius"/>
    </source>
</evidence>
<dbReference type="PANTHER" id="PTHR42928:SF5">
    <property type="entry name" value="BLR1237 PROTEIN"/>
    <property type="match status" value="1"/>
</dbReference>
<keyword evidence="3" id="KW-1133">Transmembrane helix</keyword>
<dbReference type="Pfam" id="PF03401">
    <property type="entry name" value="TctC"/>
    <property type="match status" value="1"/>
</dbReference>
<dbReference type="OrthoDB" id="8678477at2"/>
<proteinExistence type="inferred from homology"/>
<feature type="transmembrane region" description="Helical" evidence="3">
    <location>
        <begin position="42"/>
        <end position="64"/>
    </location>
</feature>
<comment type="similarity">
    <text evidence="1">Belongs to the UPF0065 (bug) family.</text>
</comment>
<evidence type="ECO:0000313" key="5">
    <source>
        <dbReference type="Proteomes" id="UP000290849"/>
    </source>
</evidence>
<gene>
    <name evidence="4" type="ORF">C7R54_22505</name>
</gene>
<dbReference type="RefSeq" id="WP_129152767.1">
    <property type="nucleotide sequence ID" value="NZ_JBHSDO010000005.1"/>
</dbReference>
<keyword evidence="3" id="KW-0472">Membrane</keyword>
<dbReference type="InterPro" id="IPR042100">
    <property type="entry name" value="Bug_dom1"/>
</dbReference>
<dbReference type="AlphaFoldDB" id="A0A4Q1HGM4"/>
<evidence type="ECO:0000313" key="4">
    <source>
        <dbReference type="EMBL" id="RXN85267.1"/>
    </source>
</evidence>
<dbReference type="InterPro" id="IPR005064">
    <property type="entry name" value="BUG"/>
</dbReference>
<evidence type="ECO:0000256" key="1">
    <source>
        <dbReference type="ARBA" id="ARBA00006987"/>
    </source>
</evidence>
<dbReference type="PANTHER" id="PTHR42928">
    <property type="entry name" value="TRICARBOXYLATE-BINDING PROTEIN"/>
    <property type="match status" value="1"/>
</dbReference>
<dbReference type="PIRSF" id="PIRSF017082">
    <property type="entry name" value="YflP"/>
    <property type="match status" value="1"/>
</dbReference>